<dbReference type="PANTHER" id="PTHR30388:SF4">
    <property type="entry name" value="MOLYBDENUM COFACTOR INSERTION CHAPERONE PAOD"/>
    <property type="match status" value="1"/>
</dbReference>
<feature type="domain" description="XdhC- CoxI" evidence="1">
    <location>
        <begin position="11"/>
        <end position="75"/>
    </location>
</feature>
<keyword evidence="3" id="KW-1185">Reference proteome</keyword>
<name>A0ABU7JSI3_9NOCA</name>
<feature type="non-terminal residue" evidence="2">
    <location>
        <position position="95"/>
    </location>
</feature>
<dbReference type="EMBL" id="JAUZMZ010000063">
    <property type="protein sequence ID" value="MEE2032988.1"/>
    <property type="molecule type" value="Genomic_DNA"/>
</dbReference>
<accession>A0ABU7JSI3</accession>
<evidence type="ECO:0000259" key="1">
    <source>
        <dbReference type="Pfam" id="PF02625"/>
    </source>
</evidence>
<reference evidence="2 3" key="1">
    <citation type="submission" date="2023-08" db="EMBL/GenBank/DDBJ databases">
        <authorList>
            <person name="Girao M."/>
            <person name="Carvalho M.F."/>
        </authorList>
    </citation>
    <scope>NUCLEOTIDE SEQUENCE [LARGE SCALE GENOMIC DNA]</scope>
    <source>
        <strain evidence="2 3">CC-R104</strain>
    </source>
</reference>
<sequence length="95" mass="10063">MDLTVRAAQLLDERRPFVRATVVRAQPPSSARSGDRALVLGDGTIEGFVGGQCTQNSVREAAQQALDHGESVLLRVLPAESEHFPDAPGATIAVN</sequence>
<gene>
    <name evidence="2" type="ORF">Q8814_12835</name>
</gene>
<dbReference type="Proteomes" id="UP001331936">
    <property type="component" value="Unassembled WGS sequence"/>
</dbReference>
<organism evidence="2 3">
    <name type="scientific">Rhodococcus chondri</name>
    <dbReference type="NCBI Taxonomy" id="3065941"/>
    <lineage>
        <taxon>Bacteria</taxon>
        <taxon>Bacillati</taxon>
        <taxon>Actinomycetota</taxon>
        <taxon>Actinomycetes</taxon>
        <taxon>Mycobacteriales</taxon>
        <taxon>Nocardiaceae</taxon>
        <taxon>Rhodococcus</taxon>
    </lineage>
</organism>
<dbReference type="Pfam" id="PF02625">
    <property type="entry name" value="XdhC_CoxI"/>
    <property type="match status" value="1"/>
</dbReference>
<evidence type="ECO:0000313" key="3">
    <source>
        <dbReference type="Proteomes" id="UP001331936"/>
    </source>
</evidence>
<dbReference type="InterPro" id="IPR003777">
    <property type="entry name" value="XdhC_CoxI"/>
</dbReference>
<dbReference type="RefSeq" id="WP_330152407.1">
    <property type="nucleotide sequence ID" value="NZ_JAUZMZ010000063.1"/>
</dbReference>
<comment type="caution">
    <text evidence="2">The sequence shown here is derived from an EMBL/GenBank/DDBJ whole genome shotgun (WGS) entry which is preliminary data.</text>
</comment>
<evidence type="ECO:0000313" key="2">
    <source>
        <dbReference type="EMBL" id="MEE2032988.1"/>
    </source>
</evidence>
<proteinExistence type="predicted"/>
<dbReference type="InterPro" id="IPR052698">
    <property type="entry name" value="MoCofactor_Util/Proc"/>
</dbReference>
<protein>
    <submittedName>
        <fullName evidence="2">XdhC family protein</fullName>
    </submittedName>
</protein>
<dbReference type="PANTHER" id="PTHR30388">
    <property type="entry name" value="ALDEHYDE OXIDOREDUCTASE MOLYBDENUM COFACTOR ASSEMBLY PROTEIN"/>
    <property type="match status" value="1"/>
</dbReference>